<dbReference type="RefSeq" id="WP_015471025.1">
    <property type="nucleotide sequence ID" value="NC_020813.1"/>
</dbReference>
<dbReference type="OrthoDB" id="5290175at2"/>
<dbReference type="KEGG" id="bex:A11Q_2319"/>
<evidence type="ECO:0000313" key="1">
    <source>
        <dbReference type="EMBL" id="AGH96535.1"/>
    </source>
</evidence>
<accession>M4VDI7</accession>
<dbReference type="PATRIC" id="fig|1184267.3.peg.2351"/>
<evidence type="ECO:0000313" key="2">
    <source>
        <dbReference type="Proteomes" id="UP000012040"/>
    </source>
</evidence>
<dbReference type="STRING" id="1184267.A11Q_2319"/>
<proteinExistence type="predicted"/>
<dbReference type="Proteomes" id="UP000012040">
    <property type="component" value="Chromosome"/>
</dbReference>
<dbReference type="HOGENOM" id="CLU_1003489_0_0_7"/>
<dbReference type="EMBL" id="CP003537">
    <property type="protein sequence ID" value="AGH96535.1"/>
    <property type="molecule type" value="Genomic_DNA"/>
</dbReference>
<sequence length="251" mass="28938">MRIIVVTILTLLMSFVCFLTVKYWGRSLSYTEYNHPMLQQSAEPIIFSKPSFEHLDQALAGKENLFLDISVTFDQKLVIPRRQWQSTERPIRLFNYDEVKNDVILLSDVTEQLKNKKLVLNIIENAHAVHQVFIHNLEQMGLAKGDNFIVTSPYEAPMKALKEIAPALVFATTQPEILKIVAMQSMHLIEAVSFRADVILQPLKIRQHDFFNEELLAEMKRRKKKILVGPIEPDQIQSALQLEPLGIIIYE</sequence>
<protein>
    <submittedName>
        <fullName evidence="1">Uncharacterized protein</fullName>
    </submittedName>
</protein>
<gene>
    <name evidence="1" type="ORF">A11Q_2319</name>
</gene>
<keyword evidence="2" id="KW-1185">Reference proteome</keyword>
<reference evidence="1 2" key="1">
    <citation type="journal article" date="2013" name="ISME J.">
        <title>By their genes ye shall know them: genomic signatures of predatory bacteria.</title>
        <authorList>
            <person name="Pasternak Z."/>
            <person name="Pietrokovski S."/>
            <person name="Rotem O."/>
            <person name="Gophna U."/>
            <person name="Lurie-Weinberger M.N."/>
            <person name="Jurkevitch E."/>
        </authorList>
    </citation>
    <scope>NUCLEOTIDE SEQUENCE [LARGE SCALE GENOMIC DNA]</scope>
    <source>
        <strain evidence="1 2">JSS</strain>
    </source>
</reference>
<dbReference type="eggNOG" id="COG0584">
    <property type="taxonomic scope" value="Bacteria"/>
</dbReference>
<name>M4VDI7_9BACT</name>
<organism evidence="1 2">
    <name type="scientific">Pseudobdellovibrio exovorus JSS</name>
    <dbReference type="NCBI Taxonomy" id="1184267"/>
    <lineage>
        <taxon>Bacteria</taxon>
        <taxon>Pseudomonadati</taxon>
        <taxon>Bdellovibrionota</taxon>
        <taxon>Bdellovibrionia</taxon>
        <taxon>Bdellovibrionales</taxon>
        <taxon>Pseudobdellovibrionaceae</taxon>
        <taxon>Pseudobdellovibrio</taxon>
    </lineage>
</organism>
<dbReference type="AlphaFoldDB" id="M4VDI7"/>